<feature type="domain" description="RES" evidence="1">
    <location>
        <begin position="74"/>
        <end position="227"/>
    </location>
</feature>
<evidence type="ECO:0000313" key="3">
    <source>
        <dbReference type="Proteomes" id="UP000516786"/>
    </source>
</evidence>
<proteinExistence type="predicted"/>
<protein>
    <submittedName>
        <fullName evidence="2">RES domain-containing protein</fullName>
    </submittedName>
</protein>
<gene>
    <name evidence="2" type="ORF">ID616_25260</name>
</gene>
<dbReference type="Proteomes" id="UP000516786">
    <property type="component" value="Chromosome"/>
</dbReference>
<dbReference type="Pfam" id="PF08808">
    <property type="entry name" value="RES"/>
    <property type="match status" value="1"/>
</dbReference>
<reference evidence="2 3" key="1">
    <citation type="submission" date="2020-09" db="EMBL/GenBank/DDBJ databases">
        <title>Co-existence of a novel multidrug-resistance efflux pump with carbapenem resistance gene blaVIM-2 in one megaplasmid in Pseudomonas putida.</title>
        <authorList>
            <person name="Peng K."/>
            <person name="Li R."/>
        </authorList>
    </citation>
    <scope>NUCLEOTIDE SEQUENCE [LARGE SCALE GENOMIC DNA]</scope>
    <source>
        <strain evidence="2 3">ZXPA-20</strain>
    </source>
</reference>
<name>A0ABD7BCH7_PSEPU</name>
<dbReference type="EMBL" id="CP061723">
    <property type="protein sequence ID" value="QOC97321.1"/>
    <property type="molecule type" value="Genomic_DNA"/>
</dbReference>
<evidence type="ECO:0000259" key="1">
    <source>
        <dbReference type="Pfam" id="PF08808"/>
    </source>
</evidence>
<dbReference type="AlphaFoldDB" id="A0ABD7BCH7"/>
<accession>A0ABD7BCH7</accession>
<dbReference type="RefSeq" id="WP_191086962.1">
    <property type="nucleotide sequence ID" value="NZ_CP061723.1"/>
</dbReference>
<organism evidence="2 3">
    <name type="scientific">Pseudomonas putida</name>
    <name type="common">Arthrobacter siderocapsulatus</name>
    <dbReference type="NCBI Taxonomy" id="303"/>
    <lineage>
        <taxon>Bacteria</taxon>
        <taxon>Pseudomonadati</taxon>
        <taxon>Pseudomonadota</taxon>
        <taxon>Gammaproteobacteria</taxon>
        <taxon>Pseudomonadales</taxon>
        <taxon>Pseudomonadaceae</taxon>
        <taxon>Pseudomonas</taxon>
    </lineage>
</organism>
<sequence>MATITDQFPPLPLDELVYRIENFSSASLDKKHLLISDLVQVHPLVSMDFGAGSVFRRARKIDENNYPSSVQDLLWRVGGVPSVGRANPEGFPVLYIADRPETAFSETHINDDVVLLSELRIREGANCRIVPIGEMLQIQRTGRGFLSGDASATINNMLNACSTDQARSLLITDAFLFKCLVGDDEQYLISSFVSESIFNKNRNISAVAYPSVRQHGAINFAVRTDDFWNSWSVVAARRLRVRHLALGFYETTRTEHVIGITAGGQLAWEKGKIEDNISCRFEPPWHPGL</sequence>
<dbReference type="InterPro" id="IPR014914">
    <property type="entry name" value="RES_dom"/>
</dbReference>
<evidence type="ECO:0000313" key="2">
    <source>
        <dbReference type="EMBL" id="QOC97321.1"/>
    </source>
</evidence>